<keyword evidence="2" id="KW-1185">Reference proteome</keyword>
<reference evidence="1 2" key="1">
    <citation type="journal article" date="2012" name="PLoS Pathog.">
        <title>The genome of the obligate intracellular parasite Trachipleistophora hominis: new insights into microsporidian genome dynamics and reductive evolution.</title>
        <authorList>
            <person name="Heinz E."/>
            <person name="Williams T.A."/>
            <person name="Nakjang S."/>
            <person name="Noel C.J."/>
            <person name="Swan D.C."/>
            <person name="Goldberg A.V."/>
            <person name="Harris S.R."/>
            <person name="Weinmaier T."/>
            <person name="Markert S."/>
            <person name="Becher D."/>
            <person name="Bernhardt J."/>
            <person name="Dagan T."/>
            <person name="Hacker C."/>
            <person name="Lucocq J.M."/>
            <person name="Schweder T."/>
            <person name="Rattei T."/>
            <person name="Hall N."/>
            <person name="Hirt R.P."/>
            <person name="Embley T.M."/>
        </authorList>
    </citation>
    <scope>NUCLEOTIDE SEQUENCE [LARGE SCALE GENOMIC DNA]</scope>
</reference>
<evidence type="ECO:0000313" key="1">
    <source>
        <dbReference type="EMBL" id="ELQ74278.1"/>
    </source>
</evidence>
<dbReference type="OrthoDB" id="2197496at2759"/>
<dbReference type="AlphaFoldDB" id="L7JS31"/>
<proteinExistence type="predicted"/>
<evidence type="ECO:0000313" key="2">
    <source>
        <dbReference type="Proteomes" id="UP000011185"/>
    </source>
</evidence>
<dbReference type="InParanoid" id="L7JS31"/>
<dbReference type="VEuPathDB" id="MicrosporidiaDB:THOM_2817"/>
<name>L7JS31_TRAHO</name>
<protein>
    <submittedName>
        <fullName evidence="1">Uncharacterized protein</fullName>
    </submittedName>
</protein>
<dbReference type="Proteomes" id="UP000011185">
    <property type="component" value="Unassembled WGS sequence"/>
</dbReference>
<organism evidence="1 2">
    <name type="scientific">Trachipleistophora hominis</name>
    <name type="common">Microsporidian parasite</name>
    <dbReference type="NCBI Taxonomy" id="72359"/>
    <lineage>
        <taxon>Eukaryota</taxon>
        <taxon>Fungi</taxon>
        <taxon>Fungi incertae sedis</taxon>
        <taxon>Microsporidia</taxon>
        <taxon>Pleistophoridae</taxon>
        <taxon>Trachipleistophora</taxon>
    </lineage>
</organism>
<dbReference type="HOGENOM" id="CLU_170542_0_0_1"/>
<accession>L7JS31</accession>
<gene>
    <name evidence="1" type="ORF">THOM_2817</name>
</gene>
<feature type="non-terminal residue" evidence="1">
    <location>
        <position position="1"/>
    </location>
</feature>
<dbReference type="EMBL" id="JH994055">
    <property type="protein sequence ID" value="ELQ74278.1"/>
    <property type="molecule type" value="Genomic_DNA"/>
</dbReference>
<sequence>VPIMVFDFCGGILKYTMLIELNVTYYFVLDYESVKDEVNNTIDGDDIVFLLVDWRLNDNMRDFIERKMKKNVFILINSK</sequence>